<evidence type="ECO:0000313" key="1">
    <source>
        <dbReference type="EMBL" id="GFY41731.1"/>
    </source>
</evidence>
<comment type="caution">
    <text evidence="1">The sequence shown here is derived from an EMBL/GenBank/DDBJ whole genome shotgun (WGS) entry which is preliminary data.</text>
</comment>
<proteinExistence type="predicted"/>
<dbReference type="AlphaFoldDB" id="A0A8X7BR75"/>
<accession>A0A8X7BR75</accession>
<sequence length="79" mass="9177">MDKPKIEENAQKLREKRQKILKDSAKYCSKAKDMYPGFSKPVPSLTTVTAQTQEEEATLSSLYASYLWRKLNAKEPFQY</sequence>
<keyword evidence="2" id="KW-1185">Reference proteome</keyword>
<protein>
    <submittedName>
        <fullName evidence="1">Uncharacterized protein</fullName>
    </submittedName>
</protein>
<dbReference type="EMBL" id="BMAV01002655">
    <property type="protein sequence ID" value="GFY41731.1"/>
    <property type="molecule type" value="Genomic_DNA"/>
</dbReference>
<name>A0A8X7BR75_9ARAC</name>
<gene>
    <name evidence="1" type="ORF">TNIN_210891</name>
</gene>
<organism evidence="1 2">
    <name type="scientific">Trichonephila inaurata madagascariensis</name>
    <dbReference type="NCBI Taxonomy" id="2747483"/>
    <lineage>
        <taxon>Eukaryota</taxon>
        <taxon>Metazoa</taxon>
        <taxon>Ecdysozoa</taxon>
        <taxon>Arthropoda</taxon>
        <taxon>Chelicerata</taxon>
        <taxon>Arachnida</taxon>
        <taxon>Araneae</taxon>
        <taxon>Araneomorphae</taxon>
        <taxon>Entelegynae</taxon>
        <taxon>Araneoidea</taxon>
        <taxon>Nephilidae</taxon>
        <taxon>Trichonephila</taxon>
        <taxon>Trichonephila inaurata</taxon>
    </lineage>
</organism>
<dbReference type="Proteomes" id="UP000886998">
    <property type="component" value="Unassembled WGS sequence"/>
</dbReference>
<evidence type="ECO:0000313" key="2">
    <source>
        <dbReference type="Proteomes" id="UP000886998"/>
    </source>
</evidence>
<reference evidence="1" key="1">
    <citation type="submission" date="2020-08" db="EMBL/GenBank/DDBJ databases">
        <title>Multicomponent nature underlies the extraordinary mechanical properties of spider dragline silk.</title>
        <authorList>
            <person name="Kono N."/>
            <person name="Nakamura H."/>
            <person name="Mori M."/>
            <person name="Yoshida Y."/>
            <person name="Ohtoshi R."/>
            <person name="Malay A.D."/>
            <person name="Moran D.A.P."/>
            <person name="Tomita M."/>
            <person name="Numata K."/>
            <person name="Arakawa K."/>
        </authorList>
    </citation>
    <scope>NUCLEOTIDE SEQUENCE</scope>
</reference>